<comment type="caution">
    <text evidence="1">The sequence shown here is derived from an EMBL/GenBank/DDBJ whole genome shotgun (WGS) entry which is preliminary data.</text>
</comment>
<protein>
    <submittedName>
        <fullName evidence="1">Uncharacterized protein</fullName>
    </submittedName>
</protein>
<dbReference type="InParanoid" id="A0A1Y2AI96"/>
<proteinExistence type="predicted"/>
<dbReference type="AlphaFoldDB" id="A0A1Y2AI96"/>
<keyword evidence="2" id="KW-1185">Reference proteome</keyword>
<evidence type="ECO:0000313" key="2">
    <source>
        <dbReference type="Proteomes" id="UP000193986"/>
    </source>
</evidence>
<evidence type="ECO:0000313" key="1">
    <source>
        <dbReference type="EMBL" id="ORY22236.1"/>
    </source>
</evidence>
<gene>
    <name evidence="1" type="ORF">BCR39DRAFT_388745</name>
</gene>
<dbReference type="Proteomes" id="UP000193986">
    <property type="component" value="Unassembled WGS sequence"/>
</dbReference>
<accession>A0A1Y2AI96</accession>
<organism evidence="1 2">
    <name type="scientific">Naematelia encephala</name>
    <dbReference type="NCBI Taxonomy" id="71784"/>
    <lineage>
        <taxon>Eukaryota</taxon>
        <taxon>Fungi</taxon>
        <taxon>Dikarya</taxon>
        <taxon>Basidiomycota</taxon>
        <taxon>Agaricomycotina</taxon>
        <taxon>Tremellomycetes</taxon>
        <taxon>Tremellales</taxon>
        <taxon>Naemateliaceae</taxon>
        <taxon>Naematelia</taxon>
    </lineage>
</organism>
<dbReference type="EMBL" id="MCFC01000096">
    <property type="protein sequence ID" value="ORY22236.1"/>
    <property type="molecule type" value="Genomic_DNA"/>
</dbReference>
<sequence length="153" mass="17759">MSYFDDHHPVHFGLVRFQSTEAYELSVKASKRFTFDDVIPRLVLLSFALPKEVTAENIELYGLTSQSLSYRSSDSRLLLSLWVARLINVSLRFKVRNSIRFQHSCQPNAVIISGEKSTEADCMIQEMHCRALEILQGEDITLYYDQDYCQYSY</sequence>
<name>A0A1Y2AI96_9TREE</name>
<reference evidence="1 2" key="1">
    <citation type="submission" date="2016-07" db="EMBL/GenBank/DDBJ databases">
        <title>Pervasive Adenine N6-methylation of Active Genes in Fungi.</title>
        <authorList>
            <consortium name="DOE Joint Genome Institute"/>
            <person name="Mondo S.J."/>
            <person name="Dannebaum R.O."/>
            <person name="Kuo R.C."/>
            <person name="Labutti K."/>
            <person name="Haridas S."/>
            <person name="Kuo A."/>
            <person name="Salamov A."/>
            <person name="Ahrendt S.R."/>
            <person name="Lipzen A."/>
            <person name="Sullivan W."/>
            <person name="Andreopoulos W.B."/>
            <person name="Clum A."/>
            <person name="Lindquist E."/>
            <person name="Daum C."/>
            <person name="Ramamoorthy G.K."/>
            <person name="Gryganskyi A."/>
            <person name="Culley D."/>
            <person name="Magnuson J.K."/>
            <person name="James T.Y."/>
            <person name="O'Malley M.A."/>
            <person name="Stajich J.E."/>
            <person name="Spatafora J.W."/>
            <person name="Visel A."/>
            <person name="Grigoriev I.V."/>
        </authorList>
    </citation>
    <scope>NUCLEOTIDE SEQUENCE [LARGE SCALE GENOMIC DNA]</scope>
    <source>
        <strain evidence="1 2">68-887.2</strain>
    </source>
</reference>